<comment type="caution">
    <text evidence="2">The sequence shown here is derived from an EMBL/GenBank/DDBJ whole genome shotgun (WGS) entry which is preliminary data.</text>
</comment>
<dbReference type="AlphaFoldDB" id="A0A9N8H7J1"/>
<accession>A0A9N8H7J1</accession>
<dbReference type="Proteomes" id="UP001153069">
    <property type="component" value="Unassembled WGS sequence"/>
</dbReference>
<sequence>MKNKRDDVYVRYINPKKPEGRTRKINKHSREQLNELLLYHDSESSDSEEEQAQDTAEAKEQEEELETEDEEEMHKDALED</sequence>
<dbReference type="EMBL" id="CAICTM010000129">
    <property type="protein sequence ID" value="CAB9502225.1"/>
    <property type="molecule type" value="Genomic_DNA"/>
</dbReference>
<feature type="compositionally biased region" description="Acidic residues" evidence="1">
    <location>
        <begin position="60"/>
        <end position="71"/>
    </location>
</feature>
<evidence type="ECO:0000313" key="3">
    <source>
        <dbReference type="Proteomes" id="UP001153069"/>
    </source>
</evidence>
<organism evidence="2 3">
    <name type="scientific">Seminavis robusta</name>
    <dbReference type="NCBI Taxonomy" id="568900"/>
    <lineage>
        <taxon>Eukaryota</taxon>
        <taxon>Sar</taxon>
        <taxon>Stramenopiles</taxon>
        <taxon>Ochrophyta</taxon>
        <taxon>Bacillariophyta</taxon>
        <taxon>Bacillariophyceae</taxon>
        <taxon>Bacillariophycidae</taxon>
        <taxon>Naviculales</taxon>
        <taxon>Naviculaceae</taxon>
        <taxon>Seminavis</taxon>
    </lineage>
</organism>
<keyword evidence="3" id="KW-1185">Reference proteome</keyword>
<protein>
    <submittedName>
        <fullName evidence="2">Uncharacterized protein</fullName>
    </submittedName>
</protein>
<name>A0A9N8H7J1_9STRA</name>
<proteinExistence type="predicted"/>
<evidence type="ECO:0000256" key="1">
    <source>
        <dbReference type="SAM" id="MobiDB-lite"/>
    </source>
</evidence>
<reference evidence="2" key="1">
    <citation type="submission" date="2020-06" db="EMBL/GenBank/DDBJ databases">
        <authorList>
            <consortium name="Plant Systems Biology data submission"/>
        </authorList>
    </citation>
    <scope>NUCLEOTIDE SEQUENCE</scope>
    <source>
        <strain evidence="2">D6</strain>
    </source>
</reference>
<evidence type="ECO:0000313" key="2">
    <source>
        <dbReference type="EMBL" id="CAB9502225.1"/>
    </source>
</evidence>
<feature type="region of interest" description="Disordered" evidence="1">
    <location>
        <begin position="1"/>
        <end position="80"/>
    </location>
</feature>
<feature type="compositionally biased region" description="Basic and acidic residues" evidence="1">
    <location>
        <begin position="16"/>
        <end position="43"/>
    </location>
</feature>
<gene>
    <name evidence="2" type="ORF">SEMRO_130_G062130.1</name>
</gene>